<evidence type="ECO:0000313" key="2">
    <source>
        <dbReference type="Proteomes" id="UP000053617"/>
    </source>
</evidence>
<protein>
    <submittedName>
        <fullName evidence="1">Uncharacterized protein</fullName>
    </submittedName>
</protein>
<evidence type="ECO:0000313" key="1">
    <source>
        <dbReference type="EMBL" id="KIX03679.1"/>
    </source>
</evidence>
<proteinExistence type="predicted"/>
<dbReference type="RefSeq" id="XP_013270815.1">
    <property type="nucleotide sequence ID" value="XM_013415361.1"/>
</dbReference>
<dbReference type="VEuPathDB" id="FungiDB:Z518_07232"/>
<dbReference type="EMBL" id="KN847479">
    <property type="protein sequence ID" value="KIX03679.1"/>
    <property type="molecule type" value="Genomic_DNA"/>
</dbReference>
<reference evidence="1 2" key="1">
    <citation type="submission" date="2015-01" db="EMBL/GenBank/DDBJ databases">
        <title>The Genome Sequence of Rhinocladiella mackenzie CBS 650.93.</title>
        <authorList>
            <consortium name="The Broad Institute Genomics Platform"/>
            <person name="Cuomo C."/>
            <person name="de Hoog S."/>
            <person name="Gorbushina A."/>
            <person name="Stielow B."/>
            <person name="Teixiera M."/>
            <person name="Abouelleil A."/>
            <person name="Chapman S.B."/>
            <person name="Priest M."/>
            <person name="Young S.K."/>
            <person name="Wortman J."/>
            <person name="Nusbaum C."/>
            <person name="Birren B."/>
        </authorList>
    </citation>
    <scope>NUCLEOTIDE SEQUENCE [LARGE SCALE GENOMIC DNA]</scope>
    <source>
        <strain evidence="1 2">CBS 650.93</strain>
    </source>
</reference>
<dbReference type="HOGENOM" id="CLU_1846214_0_0_1"/>
<sequence length="139" mass="15366">MAAFISYQPPENTPSFGHDTITISASADPRDSVPSWPDGQYAEWTWPGCSVEFVDLTGPSRHGEIHEPSPALEILELARRDIIWHGAQGASNASDNVSDANELLTVLEIFSKAEEQFRAKKQLPHSRPARLRVILAYSP</sequence>
<dbReference type="Proteomes" id="UP000053617">
    <property type="component" value="Unassembled WGS sequence"/>
</dbReference>
<gene>
    <name evidence="1" type="ORF">Z518_07232</name>
</gene>
<dbReference type="GeneID" id="25295303"/>
<accession>A0A0D2ICU6</accession>
<dbReference type="AlphaFoldDB" id="A0A0D2ICU6"/>
<organism evidence="1 2">
    <name type="scientific">Rhinocladiella mackenziei CBS 650.93</name>
    <dbReference type="NCBI Taxonomy" id="1442369"/>
    <lineage>
        <taxon>Eukaryota</taxon>
        <taxon>Fungi</taxon>
        <taxon>Dikarya</taxon>
        <taxon>Ascomycota</taxon>
        <taxon>Pezizomycotina</taxon>
        <taxon>Eurotiomycetes</taxon>
        <taxon>Chaetothyriomycetidae</taxon>
        <taxon>Chaetothyriales</taxon>
        <taxon>Herpotrichiellaceae</taxon>
        <taxon>Rhinocladiella</taxon>
    </lineage>
</organism>
<name>A0A0D2ICU6_9EURO</name>
<keyword evidence="2" id="KW-1185">Reference proteome</keyword>